<accession>A0A9D1L992</accession>
<organism evidence="5 6">
    <name type="scientific">Candidatus Fimisoma avicola</name>
    <dbReference type="NCBI Taxonomy" id="2840826"/>
    <lineage>
        <taxon>Bacteria</taxon>
        <taxon>Bacillati</taxon>
        <taxon>Bacillota</taxon>
        <taxon>Clostridia</taxon>
        <taxon>Eubacteriales</taxon>
        <taxon>Candidatus Fimisoma</taxon>
    </lineage>
</organism>
<gene>
    <name evidence="5" type="ORF">IAD16_06210</name>
</gene>
<dbReference type="GO" id="GO:0046872">
    <property type="term" value="F:metal ion binding"/>
    <property type="evidence" value="ECO:0007669"/>
    <property type="project" value="UniProtKB-KW"/>
</dbReference>
<dbReference type="InterPro" id="IPR023210">
    <property type="entry name" value="NADP_OxRdtase_dom"/>
</dbReference>
<dbReference type="Pfam" id="PF00248">
    <property type="entry name" value="Aldo_ket_red"/>
    <property type="match status" value="1"/>
</dbReference>
<dbReference type="Pfam" id="PF13183">
    <property type="entry name" value="Fer4_8"/>
    <property type="match status" value="1"/>
</dbReference>
<keyword evidence="2" id="KW-0408">Iron</keyword>
<dbReference type="PROSITE" id="PS00198">
    <property type="entry name" value="4FE4S_FER_1"/>
    <property type="match status" value="1"/>
</dbReference>
<evidence type="ECO:0000256" key="1">
    <source>
        <dbReference type="ARBA" id="ARBA00022723"/>
    </source>
</evidence>
<dbReference type="PANTHER" id="PTHR43312">
    <property type="entry name" value="D-THREO-ALDOSE 1-DEHYDROGENASE"/>
    <property type="match status" value="1"/>
</dbReference>
<keyword evidence="3" id="KW-0411">Iron-sulfur</keyword>
<dbReference type="PANTHER" id="PTHR43312:SF1">
    <property type="entry name" value="NADP-DEPENDENT OXIDOREDUCTASE DOMAIN-CONTAINING PROTEIN"/>
    <property type="match status" value="1"/>
</dbReference>
<dbReference type="InterPro" id="IPR036812">
    <property type="entry name" value="NAD(P)_OxRdtase_dom_sf"/>
</dbReference>
<dbReference type="InterPro" id="IPR017896">
    <property type="entry name" value="4Fe4S_Fe-S-bd"/>
</dbReference>
<reference evidence="5" key="2">
    <citation type="journal article" date="2021" name="PeerJ">
        <title>Extensive microbial diversity within the chicken gut microbiome revealed by metagenomics and culture.</title>
        <authorList>
            <person name="Gilroy R."/>
            <person name="Ravi A."/>
            <person name="Getino M."/>
            <person name="Pursley I."/>
            <person name="Horton D.L."/>
            <person name="Alikhan N.F."/>
            <person name="Baker D."/>
            <person name="Gharbi K."/>
            <person name="Hall N."/>
            <person name="Watson M."/>
            <person name="Adriaenssens E.M."/>
            <person name="Foster-Nyarko E."/>
            <person name="Jarju S."/>
            <person name="Secka A."/>
            <person name="Antonio M."/>
            <person name="Oren A."/>
            <person name="Chaudhuri R.R."/>
            <person name="La Ragione R."/>
            <person name="Hildebrand F."/>
            <person name="Pallen M.J."/>
        </authorList>
    </citation>
    <scope>NUCLEOTIDE SEQUENCE</scope>
    <source>
        <strain evidence="5">11300</strain>
    </source>
</reference>
<name>A0A9D1L992_9FIRM</name>
<evidence type="ECO:0000313" key="5">
    <source>
        <dbReference type="EMBL" id="HIU27953.1"/>
    </source>
</evidence>
<dbReference type="Proteomes" id="UP000824091">
    <property type="component" value="Unassembled WGS sequence"/>
</dbReference>
<evidence type="ECO:0000259" key="4">
    <source>
        <dbReference type="PROSITE" id="PS51379"/>
    </source>
</evidence>
<dbReference type="AlphaFoldDB" id="A0A9D1L992"/>
<evidence type="ECO:0000313" key="6">
    <source>
        <dbReference type="Proteomes" id="UP000824091"/>
    </source>
</evidence>
<dbReference type="InterPro" id="IPR053135">
    <property type="entry name" value="AKR2_Oxidoreductase"/>
</dbReference>
<proteinExistence type="predicted"/>
<evidence type="ECO:0000256" key="2">
    <source>
        <dbReference type="ARBA" id="ARBA00023004"/>
    </source>
</evidence>
<sequence>MKYRTLGKTGLSVSEIGLGAEWLERHNAQEVKEIIDRCEEAGINILDCWMSEPNVRSNIGKAIAGKRDRWIIQGHIGSTWQDGQYVRTRQLDKAKEAFEDLLTRLGTDYIDLGMIHFVDEVREFHQIMDGEFLEYVLKLKQDGVIRHIGMSTHNPQVAKLAAQSDIIEMILFSINPAFDLLPASENIDDYFKEKYDESLHGIDPEREDLYRICEQNQVGITVMKGYAGGRLFSDQTSPFGVALTPVQCIHYALTRPAVASIMAGYDSVGHVDAAVAYETATDEEKDYASVLAKAPLHAYYGQCTYCGHCAPCPVGIDIAMVNKLYDLAVMQDEIPATLWAHYEQLSANARDCIGCKGCETRCPFGVAVASRMEKTAKLFG</sequence>
<comment type="caution">
    <text evidence="5">The sequence shown here is derived from an EMBL/GenBank/DDBJ whole genome shotgun (WGS) entry which is preliminary data.</text>
</comment>
<evidence type="ECO:0000256" key="3">
    <source>
        <dbReference type="ARBA" id="ARBA00023014"/>
    </source>
</evidence>
<dbReference type="PROSITE" id="PS51379">
    <property type="entry name" value="4FE4S_FER_2"/>
    <property type="match status" value="1"/>
</dbReference>
<dbReference type="CDD" id="cd19100">
    <property type="entry name" value="AKR_unchar"/>
    <property type="match status" value="1"/>
</dbReference>
<dbReference type="EMBL" id="DVMO01000092">
    <property type="protein sequence ID" value="HIU27953.1"/>
    <property type="molecule type" value="Genomic_DNA"/>
</dbReference>
<dbReference type="SUPFAM" id="SSF46548">
    <property type="entry name" value="alpha-helical ferredoxin"/>
    <property type="match status" value="1"/>
</dbReference>
<dbReference type="SUPFAM" id="SSF51430">
    <property type="entry name" value="NAD(P)-linked oxidoreductase"/>
    <property type="match status" value="1"/>
</dbReference>
<reference evidence="5" key="1">
    <citation type="submission" date="2020-10" db="EMBL/GenBank/DDBJ databases">
        <authorList>
            <person name="Gilroy R."/>
        </authorList>
    </citation>
    <scope>NUCLEOTIDE SEQUENCE</scope>
    <source>
        <strain evidence="5">11300</strain>
    </source>
</reference>
<dbReference type="GO" id="GO:0051536">
    <property type="term" value="F:iron-sulfur cluster binding"/>
    <property type="evidence" value="ECO:0007669"/>
    <property type="project" value="UniProtKB-KW"/>
</dbReference>
<feature type="domain" description="4Fe-4S ferredoxin-type" evidence="4">
    <location>
        <begin position="343"/>
        <end position="372"/>
    </location>
</feature>
<protein>
    <submittedName>
        <fullName evidence="5">Aldo/keto reductase</fullName>
    </submittedName>
</protein>
<keyword evidence="1" id="KW-0479">Metal-binding</keyword>
<dbReference type="InterPro" id="IPR017900">
    <property type="entry name" value="4Fe4S_Fe_S_CS"/>
</dbReference>
<dbReference type="Gene3D" id="3.20.20.100">
    <property type="entry name" value="NADP-dependent oxidoreductase domain"/>
    <property type="match status" value="1"/>
</dbReference>